<evidence type="ECO:0000313" key="12">
    <source>
        <dbReference type="EMBL" id="ASJ24238.1"/>
    </source>
</evidence>
<dbReference type="PANTHER" id="PTHR42894:SF1">
    <property type="entry name" value="N-(5'-PHOSPHORIBOSYL)ANTHRANILATE ISOMERASE"/>
    <property type="match status" value="1"/>
</dbReference>
<feature type="domain" description="N-(5'phosphoribosyl) anthranilate isomerase (PRAI)" evidence="11">
    <location>
        <begin position="9"/>
        <end position="203"/>
    </location>
</feature>
<evidence type="ECO:0000256" key="4">
    <source>
        <dbReference type="ARBA" id="ARBA00012572"/>
    </source>
</evidence>
<keyword evidence="9 10" id="KW-0413">Isomerase</keyword>
<evidence type="ECO:0000313" key="13">
    <source>
        <dbReference type="Proteomes" id="UP000197424"/>
    </source>
</evidence>
<evidence type="ECO:0000256" key="2">
    <source>
        <dbReference type="ARBA" id="ARBA00004664"/>
    </source>
</evidence>
<name>A0A248LHL8_9NEIS</name>
<sequence length="211" mass="22193">MSAKPAPRIKICGLTRPQDAEQCAAAGADAIGLVFYPPSPRHVPIEAARAVIAALPPFVTVVALFVDPSVEEVEAVLQALPVDVLQFHGEEPPEFCRQFARPYLKAVRVRPGMDLTAYARRYADARGLLADAFVPGQAGGTGAVFDWTLLPPDLPLPLVLSGGLTPDNVTDAVQRVRPAAVDVSSGVEAAKGIKDAALIAAFISGVRHADL</sequence>
<evidence type="ECO:0000256" key="8">
    <source>
        <dbReference type="ARBA" id="ARBA00023141"/>
    </source>
</evidence>
<dbReference type="GO" id="GO:0004640">
    <property type="term" value="F:phosphoribosylanthranilate isomerase activity"/>
    <property type="evidence" value="ECO:0007669"/>
    <property type="project" value="UniProtKB-UniRule"/>
</dbReference>
<dbReference type="NCBIfam" id="NF002299">
    <property type="entry name" value="PRK01222.1-6"/>
    <property type="match status" value="1"/>
</dbReference>
<dbReference type="Pfam" id="PF00697">
    <property type="entry name" value="PRAI"/>
    <property type="match status" value="1"/>
</dbReference>
<evidence type="ECO:0000256" key="5">
    <source>
        <dbReference type="ARBA" id="ARBA00022272"/>
    </source>
</evidence>
<dbReference type="RefSeq" id="WP_088860613.1">
    <property type="nucleotide sequence ID" value="NZ_CP022115.1"/>
</dbReference>
<dbReference type="OrthoDB" id="9796196at2"/>
<dbReference type="UniPathway" id="UPA00035">
    <property type="reaction ID" value="UER00042"/>
</dbReference>
<dbReference type="PANTHER" id="PTHR42894">
    <property type="entry name" value="N-(5'-PHOSPHORIBOSYL)ANTHRANILATE ISOMERASE"/>
    <property type="match status" value="1"/>
</dbReference>
<comment type="catalytic activity">
    <reaction evidence="1 10">
        <text>N-(5-phospho-beta-D-ribosyl)anthranilate = 1-(2-carboxyphenylamino)-1-deoxy-D-ribulose 5-phosphate</text>
        <dbReference type="Rhea" id="RHEA:21540"/>
        <dbReference type="ChEBI" id="CHEBI:18277"/>
        <dbReference type="ChEBI" id="CHEBI:58613"/>
        <dbReference type="EC" id="5.3.1.24"/>
    </reaction>
</comment>
<dbReference type="Gene3D" id="3.20.20.70">
    <property type="entry name" value="Aldolase class I"/>
    <property type="match status" value="1"/>
</dbReference>
<keyword evidence="8 10" id="KW-0057">Aromatic amino acid biosynthesis</keyword>
<dbReference type="Proteomes" id="UP000197424">
    <property type="component" value="Chromosome"/>
</dbReference>
<dbReference type="InterPro" id="IPR013785">
    <property type="entry name" value="Aldolase_TIM"/>
</dbReference>
<gene>
    <name evidence="10" type="primary">trpF</name>
    <name evidence="12" type="ORF">LHGZ1_1407</name>
</gene>
<dbReference type="HAMAP" id="MF_00135">
    <property type="entry name" value="PRAI"/>
    <property type="match status" value="1"/>
</dbReference>
<comment type="similarity">
    <text evidence="3 10">Belongs to the TrpF family.</text>
</comment>
<evidence type="ECO:0000259" key="11">
    <source>
        <dbReference type="Pfam" id="PF00697"/>
    </source>
</evidence>
<evidence type="ECO:0000256" key="10">
    <source>
        <dbReference type="HAMAP-Rule" id="MF_00135"/>
    </source>
</evidence>
<dbReference type="GO" id="GO:0000162">
    <property type="term" value="P:L-tryptophan biosynthetic process"/>
    <property type="evidence" value="ECO:0007669"/>
    <property type="project" value="UniProtKB-UniRule"/>
</dbReference>
<evidence type="ECO:0000256" key="6">
    <source>
        <dbReference type="ARBA" id="ARBA00022605"/>
    </source>
</evidence>
<dbReference type="InterPro" id="IPR011060">
    <property type="entry name" value="RibuloseP-bd_barrel"/>
</dbReference>
<evidence type="ECO:0000256" key="7">
    <source>
        <dbReference type="ARBA" id="ARBA00022822"/>
    </source>
</evidence>
<dbReference type="InterPro" id="IPR001240">
    <property type="entry name" value="PRAI_dom"/>
</dbReference>
<dbReference type="CDD" id="cd00405">
    <property type="entry name" value="PRAI"/>
    <property type="match status" value="1"/>
</dbReference>
<dbReference type="AlphaFoldDB" id="A0A248LHL8"/>
<dbReference type="NCBIfam" id="NF002298">
    <property type="entry name" value="PRK01222.1-4"/>
    <property type="match status" value="1"/>
</dbReference>
<accession>A0A248LHL8</accession>
<proteinExistence type="inferred from homology"/>
<keyword evidence="7 10" id="KW-0822">Tryptophan biosynthesis</keyword>
<organism evidence="12 13">
    <name type="scientific">Laribacter hongkongensis</name>
    <dbReference type="NCBI Taxonomy" id="168471"/>
    <lineage>
        <taxon>Bacteria</taxon>
        <taxon>Pseudomonadati</taxon>
        <taxon>Pseudomonadota</taxon>
        <taxon>Betaproteobacteria</taxon>
        <taxon>Neisseriales</taxon>
        <taxon>Aquaspirillaceae</taxon>
        <taxon>Laribacter</taxon>
    </lineage>
</organism>
<comment type="pathway">
    <text evidence="2 10">Amino-acid biosynthesis; L-tryptophan biosynthesis; L-tryptophan from chorismate: step 3/5.</text>
</comment>
<keyword evidence="6 10" id="KW-0028">Amino-acid biosynthesis</keyword>
<protein>
    <recommendedName>
        <fullName evidence="5 10">N-(5'-phosphoribosyl)anthranilate isomerase</fullName>
        <shortName evidence="10">PRAI</shortName>
        <ecNumber evidence="4 10">5.3.1.24</ecNumber>
    </recommendedName>
</protein>
<dbReference type="EMBL" id="CP022115">
    <property type="protein sequence ID" value="ASJ24238.1"/>
    <property type="molecule type" value="Genomic_DNA"/>
</dbReference>
<evidence type="ECO:0000256" key="1">
    <source>
        <dbReference type="ARBA" id="ARBA00001164"/>
    </source>
</evidence>
<reference evidence="13" key="1">
    <citation type="submission" date="2017-06" db="EMBL/GenBank/DDBJ databases">
        <title>Whole genome sequence of Laribacter hongkongensis LHGZ1.</title>
        <authorList>
            <person name="Chen D."/>
            <person name="Wu H."/>
            <person name="Chen J."/>
        </authorList>
    </citation>
    <scope>NUCLEOTIDE SEQUENCE [LARGE SCALE GENOMIC DNA]</scope>
    <source>
        <strain evidence="13">LHGZ1</strain>
    </source>
</reference>
<dbReference type="EC" id="5.3.1.24" evidence="4 10"/>
<evidence type="ECO:0000256" key="9">
    <source>
        <dbReference type="ARBA" id="ARBA00023235"/>
    </source>
</evidence>
<dbReference type="SUPFAM" id="SSF51366">
    <property type="entry name" value="Ribulose-phoshate binding barrel"/>
    <property type="match status" value="1"/>
</dbReference>
<dbReference type="InterPro" id="IPR044643">
    <property type="entry name" value="TrpF_fam"/>
</dbReference>
<evidence type="ECO:0000256" key="3">
    <source>
        <dbReference type="ARBA" id="ARBA00007571"/>
    </source>
</evidence>
<dbReference type="FunFam" id="3.20.20.70:FF:000075">
    <property type="entry name" value="Tryptophan biosynthesis protein TRP1"/>
    <property type="match status" value="1"/>
</dbReference>